<gene>
    <name evidence="4" type="ORF">N180_04540</name>
</gene>
<dbReference type="InterPro" id="IPR002469">
    <property type="entry name" value="Peptidase_S9B_N"/>
</dbReference>
<name>A0A081PD96_9SPHI</name>
<dbReference type="Pfam" id="PF00930">
    <property type="entry name" value="DPPIV_N"/>
    <property type="match status" value="1"/>
</dbReference>
<dbReference type="GO" id="GO:0008236">
    <property type="term" value="F:serine-type peptidase activity"/>
    <property type="evidence" value="ECO:0007669"/>
    <property type="project" value="InterPro"/>
</dbReference>
<evidence type="ECO:0000259" key="3">
    <source>
        <dbReference type="Pfam" id="PF00930"/>
    </source>
</evidence>
<evidence type="ECO:0000313" key="5">
    <source>
        <dbReference type="Proteomes" id="UP000028007"/>
    </source>
</evidence>
<dbReference type="Gene3D" id="3.40.50.1820">
    <property type="entry name" value="alpha/beta hydrolase"/>
    <property type="match status" value="1"/>
</dbReference>
<sequence>MKHLSFLATIVIGCTLSGLSLHAQQSLNIYKPDAIQMALNYQEADQLDTLLRKVELNNQILPVWQADKRSFWYKRNLSDKNWEYIYVNAGTGSRKKAFDSERMALVLQKATAKLVDPGRLKITKLFFNEKADQVILKTDNQWLKVNLADYQYTSTTDTLTEIYNAGKPLQRNRSRWEAIPEVSKSPDGKKQLLLKGGNVYVKDLETGKEVQLSFDGNKEKPYGEFTWSPDSKTLVGYRIDPKKIKEVHYVLSSVEGTTRGELKSREYAQPGDDFTSYTPTVFDVIYNKQVKVNAEPIDFFGPPELHWRKGDNRFYTYEKVDRGHQRFRIIEVDVQTGKTRNILDDQTKTFIYENRIYTRYLPETNEMIWSSEKDGYNHLYLINTITGKQQPVTKGNWVVRAVDSVDIVKREVWFRASGITSGEDPYFIHHYRIAFDGKRRVDLTPEKGNHQVTFSPDRKYYLDTYSQVNVGPVSVLKEVANSKPVLTLEEGTTADFLKTGVKLPEVFVSKARDGQTDIWGVVWQPSKMDPNKIYPVIEYIYAGPHDSFVPKNFLPYSEMQSMAELGFIVVQIDGMGTANRSKAFHDICWQNLADAGFPDRILWMKELAKKYPQADISRVGIYGTSAGGQNSTGALLFHPEFYKAAVSACGCHDNRIDKQWWNEQWMGYPVGPHYGEQSNITNAAKLQGDLLLIVGEADENVPPESTFRLADALIKANKDFEFLCVPGMGHSDGGIYGRRKKRDFFVKTLLKTEPPKRNLENVVIK</sequence>
<keyword evidence="5" id="KW-1185">Reference proteome</keyword>
<feature type="domain" description="Peptidase S9 prolyl oligopeptidase catalytic" evidence="2">
    <location>
        <begin position="557"/>
        <end position="741"/>
    </location>
</feature>
<dbReference type="PANTHER" id="PTHR11731:SF118">
    <property type="entry name" value="BLR1971 PROTEIN"/>
    <property type="match status" value="1"/>
</dbReference>
<evidence type="ECO:0000313" key="4">
    <source>
        <dbReference type="EMBL" id="KEQ28669.1"/>
    </source>
</evidence>
<dbReference type="Gene3D" id="2.140.10.30">
    <property type="entry name" value="Dipeptidylpeptidase IV, N-terminal domain"/>
    <property type="match status" value="1"/>
</dbReference>
<evidence type="ECO:0000259" key="2">
    <source>
        <dbReference type="Pfam" id="PF00326"/>
    </source>
</evidence>
<dbReference type="AlphaFoldDB" id="A0A081PD96"/>
<accession>A0A081PD96</accession>
<dbReference type="EMBL" id="JNFF01000110">
    <property type="protein sequence ID" value="KEQ28669.1"/>
    <property type="molecule type" value="Genomic_DNA"/>
</dbReference>
<feature type="signal peptide" evidence="1">
    <location>
        <begin position="1"/>
        <end position="23"/>
    </location>
</feature>
<reference evidence="4 5" key="1">
    <citation type="journal article" date="1992" name="Int. J. Syst. Bacteriol.">
        <title>Sphingobacterium antarcticus sp. nov. a Psychrotrophic Bacterium from the Soils of Schirmacher Oasis, Antarctica.</title>
        <authorList>
            <person name="Shivaji S."/>
            <person name="Ray M.K."/>
            <person name="Rao N.S."/>
            <person name="Saiserr L."/>
            <person name="Jagannadham M.V."/>
            <person name="Kumar G.S."/>
            <person name="Reddy G."/>
            <person name="Bhargava P.M."/>
        </authorList>
    </citation>
    <scope>NUCLEOTIDE SEQUENCE [LARGE SCALE GENOMIC DNA]</scope>
    <source>
        <strain evidence="4 5">4BY</strain>
    </source>
</reference>
<dbReference type="InterPro" id="IPR050278">
    <property type="entry name" value="Serine_Prot_S9B/DPPIV"/>
</dbReference>
<proteinExistence type="predicted"/>
<dbReference type="SUPFAM" id="SSF53474">
    <property type="entry name" value="alpha/beta-Hydrolases"/>
    <property type="match status" value="1"/>
</dbReference>
<comment type="caution">
    <text evidence="4">The sequence shown here is derived from an EMBL/GenBank/DDBJ whole genome shotgun (WGS) entry which is preliminary data.</text>
</comment>
<dbReference type="PANTHER" id="PTHR11731">
    <property type="entry name" value="PROTEASE FAMILY S9B,C DIPEPTIDYL-PEPTIDASE IV-RELATED"/>
    <property type="match status" value="1"/>
</dbReference>
<dbReference type="Proteomes" id="UP000028007">
    <property type="component" value="Unassembled WGS sequence"/>
</dbReference>
<dbReference type="InterPro" id="IPR029058">
    <property type="entry name" value="AB_hydrolase_fold"/>
</dbReference>
<dbReference type="eggNOG" id="COG1506">
    <property type="taxonomic scope" value="Bacteria"/>
</dbReference>
<dbReference type="GO" id="GO:0006508">
    <property type="term" value="P:proteolysis"/>
    <property type="evidence" value="ECO:0007669"/>
    <property type="project" value="InterPro"/>
</dbReference>
<dbReference type="SUPFAM" id="SSF82171">
    <property type="entry name" value="DPP6 N-terminal domain-like"/>
    <property type="match status" value="1"/>
</dbReference>
<feature type="chain" id="PRO_5001761636" evidence="1">
    <location>
        <begin position="24"/>
        <end position="765"/>
    </location>
</feature>
<dbReference type="Pfam" id="PF00326">
    <property type="entry name" value="Peptidase_S9"/>
    <property type="match status" value="1"/>
</dbReference>
<keyword evidence="1" id="KW-0732">Signal</keyword>
<organism evidence="4 5">
    <name type="scientific">Pedobacter antarcticus 4BY</name>
    <dbReference type="NCBI Taxonomy" id="1358423"/>
    <lineage>
        <taxon>Bacteria</taxon>
        <taxon>Pseudomonadati</taxon>
        <taxon>Bacteroidota</taxon>
        <taxon>Sphingobacteriia</taxon>
        <taxon>Sphingobacteriales</taxon>
        <taxon>Sphingobacteriaceae</taxon>
        <taxon>Pedobacter</taxon>
    </lineage>
</organism>
<dbReference type="RefSeq" id="WP_037443672.1">
    <property type="nucleotide sequence ID" value="NZ_JNFF01000110.1"/>
</dbReference>
<dbReference type="InterPro" id="IPR001375">
    <property type="entry name" value="Peptidase_S9_cat"/>
</dbReference>
<protein>
    <submittedName>
        <fullName evidence="4">Peptidase S9</fullName>
    </submittedName>
</protein>
<feature type="domain" description="Dipeptidylpeptidase IV N-terminal" evidence="3">
    <location>
        <begin position="172"/>
        <end position="470"/>
    </location>
</feature>
<evidence type="ECO:0000256" key="1">
    <source>
        <dbReference type="SAM" id="SignalP"/>
    </source>
</evidence>